<reference evidence="5" key="2">
    <citation type="journal article" date="2021" name="PeerJ">
        <title>Extensive microbial diversity within the chicken gut microbiome revealed by metagenomics and culture.</title>
        <authorList>
            <person name="Gilroy R."/>
            <person name="Ravi A."/>
            <person name="Getino M."/>
            <person name="Pursley I."/>
            <person name="Horton D.L."/>
            <person name="Alikhan N.F."/>
            <person name="Baker D."/>
            <person name="Gharbi K."/>
            <person name="Hall N."/>
            <person name="Watson M."/>
            <person name="Adriaenssens E.M."/>
            <person name="Foster-Nyarko E."/>
            <person name="Jarju S."/>
            <person name="Secka A."/>
            <person name="Antonio M."/>
            <person name="Oren A."/>
            <person name="Chaudhuri R.R."/>
            <person name="La Ragione R."/>
            <person name="Hildebrand F."/>
            <person name="Pallen M.J."/>
        </authorList>
    </citation>
    <scope>NUCLEOTIDE SEQUENCE</scope>
    <source>
        <strain evidence="5">ChiGjej1B1-1684</strain>
    </source>
</reference>
<evidence type="ECO:0000256" key="3">
    <source>
        <dbReference type="PROSITE-ProRule" id="PRU00339"/>
    </source>
</evidence>
<dbReference type="InterPro" id="IPR051948">
    <property type="entry name" value="Hsp70_co-chaperone_J-domain"/>
</dbReference>
<dbReference type="InterPro" id="IPR036869">
    <property type="entry name" value="J_dom_sf"/>
</dbReference>
<feature type="non-terminal residue" evidence="5">
    <location>
        <position position="201"/>
    </location>
</feature>
<proteinExistence type="predicted"/>
<feature type="domain" description="J" evidence="4">
    <location>
        <begin position="3"/>
        <end position="76"/>
    </location>
</feature>
<dbReference type="GO" id="GO:0036503">
    <property type="term" value="P:ERAD pathway"/>
    <property type="evidence" value="ECO:0007669"/>
    <property type="project" value="TreeGrafter"/>
</dbReference>
<name>A0A9D1S8J1_9FIRM</name>
<dbReference type="Gene3D" id="1.25.40.10">
    <property type="entry name" value="Tetratricopeptide repeat domain"/>
    <property type="match status" value="1"/>
</dbReference>
<feature type="repeat" description="TPR" evidence="3">
    <location>
        <begin position="123"/>
        <end position="156"/>
    </location>
</feature>
<dbReference type="PROSITE" id="PS50005">
    <property type="entry name" value="TPR"/>
    <property type="match status" value="1"/>
</dbReference>
<dbReference type="InterPro" id="IPR011990">
    <property type="entry name" value="TPR-like_helical_dom_sf"/>
</dbReference>
<evidence type="ECO:0000313" key="6">
    <source>
        <dbReference type="Proteomes" id="UP000824118"/>
    </source>
</evidence>
<dbReference type="CDD" id="cd06257">
    <property type="entry name" value="DnaJ"/>
    <property type="match status" value="1"/>
</dbReference>
<dbReference type="Proteomes" id="UP000824118">
    <property type="component" value="Unassembled WGS sequence"/>
</dbReference>
<dbReference type="InterPro" id="IPR019734">
    <property type="entry name" value="TPR_rpt"/>
</dbReference>
<reference evidence="5" key="1">
    <citation type="submission" date="2020-10" db="EMBL/GenBank/DDBJ databases">
        <authorList>
            <person name="Gilroy R."/>
        </authorList>
    </citation>
    <scope>NUCLEOTIDE SEQUENCE</scope>
    <source>
        <strain evidence="5">ChiGjej1B1-1684</strain>
    </source>
</reference>
<dbReference type="PROSITE" id="PS50076">
    <property type="entry name" value="DNAJ_2"/>
    <property type="match status" value="1"/>
</dbReference>
<dbReference type="InterPro" id="IPR001623">
    <property type="entry name" value="DnaJ_domain"/>
</dbReference>
<dbReference type="GO" id="GO:0051787">
    <property type="term" value="F:misfolded protein binding"/>
    <property type="evidence" value="ECO:0007669"/>
    <property type="project" value="TreeGrafter"/>
</dbReference>
<dbReference type="GO" id="GO:0006260">
    <property type="term" value="P:DNA replication"/>
    <property type="evidence" value="ECO:0007669"/>
    <property type="project" value="UniProtKB-KW"/>
</dbReference>
<organism evidence="5 6">
    <name type="scientific">Candidatus Limousia pullorum</name>
    <dbReference type="NCBI Taxonomy" id="2840860"/>
    <lineage>
        <taxon>Bacteria</taxon>
        <taxon>Bacillati</taxon>
        <taxon>Bacillota</taxon>
        <taxon>Clostridia</taxon>
        <taxon>Eubacteriales</taxon>
        <taxon>Oscillospiraceae</taxon>
        <taxon>Oscillospiraceae incertae sedis</taxon>
        <taxon>Candidatus Limousia</taxon>
    </lineage>
</organism>
<gene>
    <name evidence="5" type="ORF">IAD22_07805</name>
</gene>
<sequence length="201" mass="22150">MKNPYEVLGVSENATDEEIKAAYKALAKKYHPDNYVDSPLADLANEKMKEINEAYDTITDMRKKGGSANSGYSGYSGGNSNSYTGYGYSGSSQFQNIRMMINSGRIAEAEQALNSIPQAQRNAEWYFLNGMVMMNKGWSEQAYSCFRQAYTMDPNNPEYRAAFNRMNSQRAYGAGGYDPRGGAAGCSCCDICVGLWCADTC</sequence>
<evidence type="ECO:0000313" key="5">
    <source>
        <dbReference type="EMBL" id="HIU50901.1"/>
    </source>
</evidence>
<evidence type="ECO:0000256" key="1">
    <source>
        <dbReference type="ARBA" id="ARBA00022705"/>
    </source>
</evidence>
<comment type="caution">
    <text evidence="5">The sequence shown here is derived from an EMBL/GenBank/DDBJ whole genome shotgun (WGS) entry which is preliminary data.</text>
</comment>
<dbReference type="Pfam" id="PF00226">
    <property type="entry name" value="DnaJ"/>
    <property type="match status" value="1"/>
</dbReference>
<protein>
    <submittedName>
        <fullName evidence="5">DnaJ domain-containing protein</fullName>
    </submittedName>
</protein>
<dbReference type="SUPFAM" id="SSF46565">
    <property type="entry name" value="Chaperone J-domain"/>
    <property type="match status" value="1"/>
</dbReference>
<evidence type="ECO:0000256" key="2">
    <source>
        <dbReference type="ARBA" id="ARBA00023186"/>
    </source>
</evidence>
<accession>A0A9D1S8J1</accession>
<dbReference type="SUPFAM" id="SSF48452">
    <property type="entry name" value="TPR-like"/>
    <property type="match status" value="1"/>
</dbReference>
<dbReference type="PANTHER" id="PTHR44360:SF1">
    <property type="entry name" value="DNAJ HOMOLOG SUBFAMILY B MEMBER 9"/>
    <property type="match status" value="1"/>
</dbReference>
<keyword evidence="3" id="KW-0802">TPR repeat</keyword>
<dbReference type="SMART" id="SM00271">
    <property type="entry name" value="DnaJ"/>
    <property type="match status" value="1"/>
</dbReference>
<dbReference type="AlphaFoldDB" id="A0A9D1S8J1"/>
<keyword evidence="1" id="KW-0235">DNA replication</keyword>
<evidence type="ECO:0000259" key="4">
    <source>
        <dbReference type="PROSITE" id="PS50076"/>
    </source>
</evidence>
<keyword evidence="2" id="KW-0143">Chaperone</keyword>
<dbReference type="EMBL" id="DVNG01000117">
    <property type="protein sequence ID" value="HIU50901.1"/>
    <property type="molecule type" value="Genomic_DNA"/>
</dbReference>
<dbReference type="GO" id="GO:0051087">
    <property type="term" value="F:protein-folding chaperone binding"/>
    <property type="evidence" value="ECO:0007669"/>
    <property type="project" value="TreeGrafter"/>
</dbReference>
<dbReference type="PRINTS" id="PR00625">
    <property type="entry name" value="JDOMAIN"/>
</dbReference>
<dbReference type="PANTHER" id="PTHR44360">
    <property type="entry name" value="DNAJ HOMOLOG SUBFAMILY B MEMBER 9"/>
    <property type="match status" value="1"/>
</dbReference>
<dbReference type="Gene3D" id="1.10.287.110">
    <property type="entry name" value="DnaJ domain"/>
    <property type="match status" value="1"/>
</dbReference>